<dbReference type="OrthoDB" id="9803432at2"/>
<dbReference type="GO" id="GO:0003677">
    <property type="term" value="F:DNA binding"/>
    <property type="evidence" value="ECO:0007669"/>
    <property type="project" value="UniProtKB-UniRule"/>
</dbReference>
<dbReference type="CDD" id="cd17933">
    <property type="entry name" value="DEXSc_RecD-like"/>
    <property type="match status" value="1"/>
</dbReference>
<keyword evidence="3" id="KW-0238">DNA-binding</keyword>
<evidence type="ECO:0000259" key="5">
    <source>
        <dbReference type="Pfam" id="PF13538"/>
    </source>
</evidence>
<dbReference type="Pfam" id="PF14490">
    <property type="entry name" value="HHH_RecD2"/>
    <property type="match status" value="1"/>
</dbReference>
<keyword evidence="10" id="KW-1185">Reference proteome</keyword>
<dbReference type="Gene3D" id="1.10.150.20">
    <property type="entry name" value="5' to 3' exonuclease, C-terminal subdomain"/>
    <property type="match status" value="1"/>
</dbReference>
<dbReference type="Pfam" id="PF14520">
    <property type="entry name" value="HHH_5"/>
    <property type="match status" value="1"/>
</dbReference>
<dbReference type="PANTHER" id="PTHR43788">
    <property type="entry name" value="DNA2/NAM7 HELICASE FAMILY MEMBER"/>
    <property type="match status" value="1"/>
</dbReference>
<evidence type="ECO:0000256" key="4">
    <source>
        <dbReference type="SAM" id="MobiDB-lite"/>
    </source>
</evidence>
<evidence type="ECO:0000256" key="2">
    <source>
        <dbReference type="ARBA" id="ARBA00022840"/>
    </source>
</evidence>
<comment type="similarity">
    <text evidence="3">Belongs to the RecD family. RecD2 subfamily.</text>
</comment>
<dbReference type="EMBL" id="CAACVJ010000094">
    <property type="protein sequence ID" value="VEP13110.1"/>
    <property type="molecule type" value="Genomic_DNA"/>
</dbReference>
<dbReference type="InterPro" id="IPR041451">
    <property type="entry name" value="RecD2_SH13"/>
</dbReference>
<dbReference type="Pfam" id="PF23139">
    <property type="entry name" value="OB_YrrC"/>
    <property type="match status" value="1"/>
</dbReference>
<keyword evidence="2 3" id="KW-0067">ATP-binding</keyword>
<feature type="region of interest" description="Disordered" evidence="4">
    <location>
        <begin position="257"/>
        <end position="284"/>
    </location>
</feature>
<dbReference type="InterPro" id="IPR029493">
    <property type="entry name" value="RecD2-like_HHH"/>
</dbReference>
<gene>
    <name evidence="9" type="primary">recD</name>
    <name evidence="3" type="synonym">recD2</name>
    <name evidence="9" type="ORF">H1P_1830008</name>
</gene>
<dbReference type="GO" id="GO:0016887">
    <property type="term" value="F:ATP hydrolysis activity"/>
    <property type="evidence" value="ECO:0007669"/>
    <property type="project" value="RHEA"/>
</dbReference>
<feature type="domain" description="UvrD-like helicase C-terminal" evidence="5">
    <location>
        <begin position="684"/>
        <end position="731"/>
    </location>
</feature>
<feature type="domain" description="ATP-dependent RecD2 DNA helicase SH3" evidence="7">
    <location>
        <begin position="603"/>
        <end position="667"/>
    </location>
</feature>
<evidence type="ECO:0000259" key="7">
    <source>
        <dbReference type="Pfam" id="PF18335"/>
    </source>
</evidence>
<organism evidence="9 10">
    <name type="scientific">Hyella patelloides LEGE 07179</name>
    <dbReference type="NCBI Taxonomy" id="945734"/>
    <lineage>
        <taxon>Bacteria</taxon>
        <taxon>Bacillati</taxon>
        <taxon>Cyanobacteriota</taxon>
        <taxon>Cyanophyceae</taxon>
        <taxon>Pleurocapsales</taxon>
        <taxon>Hyellaceae</taxon>
        <taxon>Hyella</taxon>
    </lineage>
</organism>
<dbReference type="GO" id="GO:0006310">
    <property type="term" value="P:DNA recombination"/>
    <property type="evidence" value="ECO:0007669"/>
    <property type="project" value="InterPro"/>
</dbReference>
<dbReference type="Pfam" id="PF13538">
    <property type="entry name" value="UvrD_C_2"/>
    <property type="match status" value="1"/>
</dbReference>
<dbReference type="GO" id="GO:0009338">
    <property type="term" value="C:exodeoxyribonuclease V complex"/>
    <property type="evidence" value="ECO:0007669"/>
    <property type="project" value="TreeGrafter"/>
</dbReference>
<evidence type="ECO:0000259" key="8">
    <source>
        <dbReference type="Pfam" id="PF23139"/>
    </source>
</evidence>
<reference evidence="9 10" key="1">
    <citation type="submission" date="2019-01" db="EMBL/GenBank/DDBJ databases">
        <authorList>
            <person name="Brito A."/>
        </authorList>
    </citation>
    <scope>NUCLEOTIDE SEQUENCE [LARGE SCALE GENOMIC DNA]</scope>
    <source>
        <strain evidence="9">1</strain>
    </source>
</reference>
<comment type="catalytic activity">
    <reaction evidence="3">
        <text>ATP + H2O = ADP + phosphate + H(+)</text>
        <dbReference type="Rhea" id="RHEA:13065"/>
        <dbReference type="ChEBI" id="CHEBI:15377"/>
        <dbReference type="ChEBI" id="CHEBI:15378"/>
        <dbReference type="ChEBI" id="CHEBI:30616"/>
        <dbReference type="ChEBI" id="CHEBI:43474"/>
        <dbReference type="ChEBI" id="CHEBI:456216"/>
        <dbReference type="EC" id="5.6.2.3"/>
    </reaction>
</comment>
<protein>
    <recommendedName>
        <fullName evidence="3">ATP-dependent RecD2 DNA helicase</fullName>
        <ecNumber evidence="3">5.6.2.3</ecNumber>
    </recommendedName>
    <alternativeName>
        <fullName evidence="3">DNA 5'-3' helicase subunit RecD2</fullName>
    </alternativeName>
</protein>
<keyword evidence="3 9" id="KW-0347">Helicase</keyword>
<dbReference type="SUPFAM" id="SSF52540">
    <property type="entry name" value="P-loop containing nucleoside triphosphate hydrolases"/>
    <property type="match status" value="2"/>
</dbReference>
<comment type="function">
    <text evidence="3">DNA-dependent ATPase and ATP-dependent 5'-3' DNA helicase. Has no activity on blunt DNA or DNA with 3'-overhangs, requires at least 10 bases of 5'-ssDNA for helicase activity.</text>
</comment>
<dbReference type="GO" id="GO:0005524">
    <property type="term" value="F:ATP binding"/>
    <property type="evidence" value="ECO:0007669"/>
    <property type="project" value="UniProtKB-UniRule"/>
</dbReference>
<keyword evidence="3 9" id="KW-0378">Hydrolase</keyword>
<dbReference type="InterPro" id="IPR027417">
    <property type="entry name" value="P-loop_NTPase"/>
</dbReference>
<dbReference type="HAMAP" id="MF_01488">
    <property type="entry name" value="RecD2"/>
    <property type="match status" value="1"/>
</dbReference>
<name>A0A563VNV8_9CYAN</name>
<feature type="binding site" evidence="3">
    <location>
        <begin position="385"/>
        <end position="389"/>
    </location>
    <ligand>
        <name>ATP</name>
        <dbReference type="ChEBI" id="CHEBI:30616"/>
    </ligand>
</feature>
<dbReference type="EC" id="5.6.2.3" evidence="3"/>
<dbReference type="RefSeq" id="WP_144871327.1">
    <property type="nucleotide sequence ID" value="NZ_LR213933.1"/>
</dbReference>
<dbReference type="InterPro" id="IPR010994">
    <property type="entry name" value="RuvA_2-like"/>
</dbReference>
<proteinExistence type="inferred from homology"/>
<dbReference type="InterPro" id="IPR050534">
    <property type="entry name" value="Coronavir_polyprotein_1ab"/>
</dbReference>
<dbReference type="NCBIfam" id="TIGR01448">
    <property type="entry name" value="recD_rel"/>
    <property type="match status" value="1"/>
</dbReference>
<dbReference type="Proteomes" id="UP000320055">
    <property type="component" value="Unassembled WGS sequence"/>
</dbReference>
<dbReference type="InterPro" id="IPR006345">
    <property type="entry name" value="RecD2"/>
</dbReference>
<dbReference type="Pfam" id="PF13245">
    <property type="entry name" value="AAA_19"/>
    <property type="match status" value="1"/>
</dbReference>
<dbReference type="GO" id="GO:0043139">
    <property type="term" value="F:5'-3' DNA helicase activity"/>
    <property type="evidence" value="ECO:0007669"/>
    <property type="project" value="UniProtKB-UniRule"/>
</dbReference>
<dbReference type="Pfam" id="PF18335">
    <property type="entry name" value="SH3_13"/>
    <property type="match status" value="1"/>
</dbReference>
<feature type="domain" description="ATP-dependent RecD2 DNA helicase-like helix-hairpin-helix" evidence="6">
    <location>
        <begin position="149"/>
        <end position="239"/>
    </location>
</feature>
<evidence type="ECO:0000259" key="6">
    <source>
        <dbReference type="Pfam" id="PF14490"/>
    </source>
</evidence>
<keyword evidence="1 3" id="KW-0547">Nucleotide-binding</keyword>
<dbReference type="AlphaFoldDB" id="A0A563VNV8"/>
<evidence type="ECO:0000256" key="1">
    <source>
        <dbReference type="ARBA" id="ARBA00022741"/>
    </source>
</evidence>
<dbReference type="PANTHER" id="PTHR43788:SF6">
    <property type="entry name" value="DNA HELICASE B"/>
    <property type="match status" value="1"/>
</dbReference>
<evidence type="ECO:0000313" key="10">
    <source>
        <dbReference type="Proteomes" id="UP000320055"/>
    </source>
</evidence>
<keyword evidence="3" id="KW-0413">Isomerase</keyword>
<dbReference type="GO" id="GO:0017116">
    <property type="term" value="F:single-stranded DNA helicase activity"/>
    <property type="evidence" value="ECO:0007669"/>
    <property type="project" value="TreeGrafter"/>
</dbReference>
<evidence type="ECO:0000313" key="9">
    <source>
        <dbReference type="EMBL" id="VEP13110.1"/>
    </source>
</evidence>
<dbReference type="Gene3D" id="2.30.30.940">
    <property type="match status" value="1"/>
</dbReference>
<dbReference type="Gene3D" id="1.10.10.2220">
    <property type="match status" value="1"/>
</dbReference>
<dbReference type="SUPFAM" id="SSF47781">
    <property type="entry name" value="RuvA domain 2-like"/>
    <property type="match status" value="1"/>
</dbReference>
<accession>A0A563VNV8</accession>
<dbReference type="CDD" id="cd18809">
    <property type="entry name" value="SF1_C_RecD"/>
    <property type="match status" value="1"/>
</dbReference>
<dbReference type="InterPro" id="IPR055446">
    <property type="entry name" value="RecD2_N_OB"/>
</dbReference>
<dbReference type="InterPro" id="IPR027785">
    <property type="entry name" value="UvrD-like_helicase_C"/>
</dbReference>
<dbReference type="Gene3D" id="3.40.50.300">
    <property type="entry name" value="P-loop containing nucleotide triphosphate hydrolases"/>
    <property type="match status" value="2"/>
</dbReference>
<evidence type="ECO:0000256" key="3">
    <source>
        <dbReference type="HAMAP-Rule" id="MF_01488"/>
    </source>
</evidence>
<feature type="domain" description="ATP-dependent RecD2 DNA helicase OB-fold" evidence="8">
    <location>
        <begin position="12"/>
        <end position="84"/>
    </location>
</feature>
<sequence>MTSSSVTAPLSSLTGVIERITFHSSESGYTVARLNTGNVKQLITIVGSFANIQAGQTLQLQGVWAEHPSYGSQFQVVKYKETKPATLTGIEKYLGSGLIKGVGPVTAHRIVKHFGLETLEIIEHQIDRLIEVPGIAKKRIAMIQRTWEEQKSIKEVMIFLSGHGVSTTYAVKIYKQYGDSAIATVTTNPYQLAIDIFGIGFLTADKIARNVGVAPDSQFRYKAGIIHVLDKASEDGHCYLPENKIIPMSRELLTVKGVPDSSGSNKRGQNEDETSTEIEEKTEHEADERAIVNILSEMVQLEELIRERDENEIIYYKPTFYYSEQHLAKLILQKIENSLDVDSDRVKSWINRYTASRKIQLSPQQYLAVLKAASEKLMILTGGPGTGKTFSVHTIFKLWKAMGRKIACAAPTGRAAKRLSEMTGLEAKTIHRLLEFDPGSMGFKRDLDNPLECSAIVIDESSMMDLFISHSLFKAIPKDCQVLLVGDIDQLPSVGAGNVLSDMIASEKITVVRLTQVFRQAAESAIIRTAHQINRGHYPQIEPISMKANSDCLWHSGGTEPEHGVQTVKELIEYYIPHAGFNPATDVQVLCPMTRGVVGTRNLNKVLQQLINPKSEGKDELVRGDSILRVGDRVMQLKNDYNKEVFNGDLGMVMKFDHIDKKVNINFDERDVVYDYADLNEITLAWATSIHKSQGSEYPVVILPLYTQHYVMLSRNLFYTGLTRAKKLALIIGSEKAVAIAVKQVKQQQRYTRLKERLEKAI</sequence>